<keyword evidence="8" id="KW-1185">Reference proteome</keyword>
<feature type="domain" description="Leucine-rich repeat-containing N-terminal plant-type" evidence="6">
    <location>
        <begin position="32"/>
        <end position="70"/>
    </location>
</feature>
<dbReference type="EMBL" id="CP136892">
    <property type="protein sequence ID" value="WOL01825.1"/>
    <property type="molecule type" value="Genomic_DNA"/>
</dbReference>
<keyword evidence="4" id="KW-0325">Glycoprotein</keyword>
<evidence type="ECO:0000259" key="6">
    <source>
        <dbReference type="Pfam" id="PF08263"/>
    </source>
</evidence>
<dbReference type="PRINTS" id="PR00019">
    <property type="entry name" value="LEURICHRPT"/>
</dbReference>
<proteinExistence type="predicted"/>
<feature type="chain" id="PRO_5042994361" description="Leucine-rich repeat-containing N-terminal plant-type domain-containing protein" evidence="5">
    <location>
        <begin position="27"/>
        <end position="399"/>
    </location>
</feature>
<dbReference type="PANTHER" id="PTHR48009:SF4">
    <property type="entry name" value="LEUCINE-RICH REPEAT (LRR) FAMILY PROTEIN"/>
    <property type="match status" value="1"/>
</dbReference>
<dbReference type="Pfam" id="PF13855">
    <property type="entry name" value="LRR_8"/>
    <property type="match status" value="1"/>
</dbReference>
<reference evidence="7 8" key="1">
    <citation type="submission" date="2023-10" db="EMBL/GenBank/DDBJ databases">
        <title>Chromosome-scale genome assembly provides insights into flower coloration mechanisms of Canna indica.</title>
        <authorList>
            <person name="Li C."/>
        </authorList>
    </citation>
    <scope>NUCLEOTIDE SEQUENCE [LARGE SCALE GENOMIC DNA]</scope>
    <source>
        <tissue evidence="7">Flower</tissue>
    </source>
</reference>
<dbReference type="AlphaFoldDB" id="A0AAQ3K4M9"/>
<dbReference type="InterPro" id="IPR053213">
    <property type="entry name" value="RLP29"/>
</dbReference>
<organism evidence="7 8">
    <name type="scientific">Canna indica</name>
    <name type="common">Indian-shot</name>
    <dbReference type="NCBI Taxonomy" id="4628"/>
    <lineage>
        <taxon>Eukaryota</taxon>
        <taxon>Viridiplantae</taxon>
        <taxon>Streptophyta</taxon>
        <taxon>Embryophyta</taxon>
        <taxon>Tracheophyta</taxon>
        <taxon>Spermatophyta</taxon>
        <taxon>Magnoliopsida</taxon>
        <taxon>Liliopsida</taxon>
        <taxon>Zingiberales</taxon>
        <taxon>Cannaceae</taxon>
        <taxon>Canna</taxon>
    </lineage>
</organism>
<evidence type="ECO:0000256" key="4">
    <source>
        <dbReference type="ARBA" id="ARBA00023180"/>
    </source>
</evidence>
<dbReference type="Pfam" id="PF00560">
    <property type="entry name" value="LRR_1"/>
    <property type="match status" value="1"/>
</dbReference>
<protein>
    <recommendedName>
        <fullName evidence="6">Leucine-rich repeat-containing N-terminal plant-type domain-containing protein</fullName>
    </recommendedName>
</protein>
<sequence>MALQCFFLRNLLLLLLLMAATSEGVAGILEPADFLALQAVRRQLEDMPGSNFFSAWDFTADPCEFPGVFCAGDRVVALALGDPRAGSPGLRGRLDPALGRLSALAELSLVPGRVAGPVPDALSRCADLRFLALSKNFLSGHIPPRLGSLRLLRTLDLSYNQLSGPLPPAIVAVPALSNLILCHNQLSGTIPRFPNTDSLRRLDLKHNELAGPVPSLPPSLQYLALGSNALTGSVDTVLPHLTRLNYLDLSSNQLSGPVPGCVFGFPLMALQLQRNAFSGRVAPHGDVTIPVVDLSYNRMWGSVPPQLAAVGRLYLNNNRFTGVVPSRLVQGLSNGMQLLYLQHNFLTGIEFGPAAAVIPVGAALCVQFNCMVPPFDTPCPVKAGTQKMRPAYQCPDWRS</sequence>
<dbReference type="InterPro" id="IPR032675">
    <property type="entry name" value="LRR_dom_sf"/>
</dbReference>
<name>A0AAQ3K4M9_9LILI</name>
<evidence type="ECO:0000256" key="1">
    <source>
        <dbReference type="ARBA" id="ARBA00022614"/>
    </source>
</evidence>
<keyword evidence="2 5" id="KW-0732">Signal</keyword>
<gene>
    <name evidence="7" type="ORF">Cni_G10542</name>
</gene>
<evidence type="ECO:0000313" key="7">
    <source>
        <dbReference type="EMBL" id="WOL01825.1"/>
    </source>
</evidence>
<dbReference type="InterPro" id="IPR001611">
    <property type="entry name" value="Leu-rich_rpt"/>
</dbReference>
<dbReference type="InterPro" id="IPR013210">
    <property type="entry name" value="LRR_N_plant-typ"/>
</dbReference>
<dbReference type="PANTHER" id="PTHR48009">
    <property type="entry name" value="LEUCINE-RICH REPEAT (LRR) FAMILY PROTEIN"/>
    <property type="match status" value="1"/>
</dbReference>
<keyword evidence="3" id="KW-0677">Repeat</keyword>
<dbReference type="SUPFAM" id="SSF52058">
    <property type="entry name" value="L domain-like"/>
    <property type="match status" value="1"/>
</dbReference>
<evidence type="ECO:0000313" key="8">
    <source>
        <dbReference type="Proteomes" id="UP001327560"/>
    </source>
</evidence>
<dbReference type="Gene3D" id="3.80.10.10">
    <property type="entry name" value="Ribonuclease Inhibitor"/>
    <property type="match status" value="3"/>
</dbReference>
<evidence type="ECO:0000256" key="2">
    <source>
        <dbReference type="ARBA" id="ARBA00022729"/>
    </source>
</evidence>
<accession>A0AAQ3K4M9</accession>
<evidence type="ECO:0000256" key="5">
    <source>
        <dbReference type="SAM" id="SignalP"/>
    </source>
</evidence>
<evidence type="ECO:0000256" key="3">
    <source>
        <dbReference type="ARBA" id="ARBA00022737"/>
    </source>
</evidence>
<dbReference type="Proteomes" id="UP001327560">
    <property type="component" value="Chromosome 3"/>
</dbReference>
<feature type="signal peptide" evidence="5">
    <location>
        <begin position="1"/>
        <end position="26"/>
    </location>
</feature>
<dbReference type="FunFam" id="3.80.10.10:FF:000041">
    <property type="entry name" value="LRR receptor-like serine/threonine-protein kinase ERECTA"/>
    <property type="match status" value="1"/>
</dbReference>
<keyword evidence="1" id="KW-0433">Leucine-rich repeat</keyword>
<dbReference type="Pfam" id="PF08263">
    <property type="entry name" value="LRRNT_2"/>
    <property type="match status" value="1"/>
</dbReference>